<evidence type="ECO:0000313" key="2">
    <source>
        <dbReference type="Proteomes" id="UP000502498"/>
    </source>
</evidence>
<dbReference type="EMBL" id="CP054038">
    <property type="protein sequence ID" value="QKJ18171.1"/>
    <property type="molecule type" value="Genomic_DNA"/>
</dbReference>
<proteinExistence type="predicted"/>
<reference evidence="1 2" key="1">
    <citation type="submission" date="2020-05" db="EMBL/GenBank/DDBJ databases">
        <title>Strain PA2F3 complete genome.</title>
        <authorList>
            <person name="Kim Y.-S."/>
            <person name="Kim S.-J."/>
            <person name="Jung H.-k."/>
            <person name="Kim S.-E."/>
            <person name="Kim K.-H."/>
        </authorList>
    </citation>
    <scope>NUCLEOTIDE SEQUENCE [LARGE SCALE GENOMIC DNA]</scope>
    <source>
        <strain evidence="1 2">PA2F3</strain>
    </source>
</reference>
<dbReference type="Pfam" id="PF15892">
    <property type="entry name" value="BNR_4"/>
    <property type="match status" value="1"/>
</dbReference>
<accession>A0A7D4Q0H5</accession>
<name>A0A7D4Q0H5_9MICO</name>
<dbReference type="SUPFAM" id="SSF50939">
    <property type="entry name" value="Sialidases"/>
    <property type="match status" value="1"/>
</dbReference>
<evidence type="ECO:0000313" key="1">
    <source>
        <dbReference type="EMBL" id="QKJ18171.1"/>
    </source>
</evidence>
<gene>
    <name evidence="1" type="ORF">HQM25_01235</name>
</gene>
<protein>
    <submittedName>
        <fullName evidence="1">BNR-4 repeat-containing protein</fullName>
    </submittedName>
</protein>
<dbReference type="InterPro" id="IPR036278">
    <property type="entry name" value="Sialidase_sf"/>
</dbReference>
<dbReference type="AlphaFoldDB" id="A0A7D4Q0H5"/>
<organism evidence="1 2">
    <name type="scientific">Microbacterium hominis</name>
    <dbReference type="NCBI Taxonomy" id="162426"/>
    <lineage>
        <taxon>Bacteria</taxon>
        <taxon>Bacillati</taxon>
        <taxon>Actinomycetota</taxon>
        <taxon>Actinomycetes</taxon>
        <taxon>Micrococcales</taxon>
        <taxon>Microbacteriaceae</taxon>
        <taxon>Microbacterium</taxon>
    </lineage>
</organism>
<sequence>MSAYGSPAGRLTRPGYVRSGTAALAPGWGGEDAAPAGKRFPWKNRAAPSSRVHRLSEELRIVSTAPDIPASPAASVRRFVINDNGAWCWFQDERALVDPAARRLVVGTVAAPDGADGDRRSGNLELTVVDLDSGDTEIVVLHEAFEADDHNVPALWRRRDGRWLAMYAKHKTDDLLLWRISEVDDPTRWGPANFFDWSELTGGRGVTYANIHESDGRLWCFTRAINDDQCALVSDDDGNTWSFAGKLFTHPKVGYVNGYTRYASRDGRIDLVTTDHHPRDFDNSIYHGYLQDGRLHRSDGSVLDARALSGDAPSQVGLTTVLAAGSVVGDAELTHAWTSDIRTSADGTIVATLTARGDDVLETPEDAYERMRPVLDHRFVYARLAPGGSWQVHHLARAGAGLLPHEQDYTGLAAIDPYDLDTVYISTRFDPRSDVETSHHEIYRGHTVDGGASWTWTAVTADSTVDNLRPIVAPGDPDTIALLWFRGDMSASQHYRCEVVLQVEPRSPATR</sequence>
<dbReference type="Proteomes" id="UP000502498">
    <property type="component" value="Chromosome"/>
</dbReference>